<accession>A0AAQ4D6X7</accession>
<feature type="region of interest" description="Disordered" evidence="1">
    <location>
        <begin position="38"/>
        <end position="60"/>
    </location>
</feature>
<proteinExistence type="predicted"/>
<sequence length="260" mass="28612">MAAGGKHPDFEGVVIQQVTSSRSCSGDLLQGRYQRSLTTPTCIPKTPEPPPTPNFPLRHLSQSRATPCGATRTSSTRHPKIDYLLKSKGHPYYVPCDVKSPAPPLGHVTSSELPFKDRPAGTCFSGLSEPSVNMWLLNPFCCLMQVIFLGLAGAATFGAPDFVRAAVKSPASEFLLQWARRAQPQHVATEYFLLPCAGQNKPTNETAALRTQQTEMIKLISDMALRYTELQKRAAVVDALEKTVNFLQAKITEMKDQRRL</sequence>
<dbReference type="Proteomes" id="UP001321473">
    <property type="component" value="Unassembled WGS sequence"/>
</dbReference>
<evidence type="ECO:0000313" key="3">
    <source>
        <dbReference type="Proteomes" id="UP001321473"/>
    </source>
</evidence>
<protein>
    <submittedName>
        <fullName evidence="2">Uncharacterized protein</fullName>
    </submittedName>
</protein>
<comment type="caution">
    <text evidence="2">The sequence shown here is derived from an EMBL/GenBank/DDBJ whole genome shotgun (WGS) entry which is preliminary data.</text>
</comment>
<organism evidence="2 3">
    <name type="scientific">Amblyomma americanum</name>
    <name type="common">Lone star tick</name>
    <dbReference type="NCBI Taxonomy" id="6943"/>
    <lineage>
        <taxon>Eukaryota</taxon>
        <taxon>Metazoa</taxon>
        <taxon>Ecdysozoa</taxon>
        <taxon>Arthropoda</taxon>
        <taxon>Chelicerata</taxon>
        <taxon>Arachnida</taxon>
        <taxon>Acari</taxon>
        <taxon>Parasitiformes</taxon>
        <taxon>Ixodida</taxon>
        <taxon>Ixodoidea</taxon>
        <taxon>Ixodidae</taxon>
        <taxon>Amblyomminae</taxon>
        <taxon>Amblyomma</taxon>
    </lineage>
</organism>
<dbReference type="EMBL" id="JARKHS020034351">
    <property type="protein sequence ID" value="KAK8758217.1"/>
    <property type="molecule type" value="Genomic_DNA"/>
</dbReference>
<evidence type="ECO:0000256" key="1">
    <source>
        <dbReference type="SAM" id="MobiDB-lite"/>
    </source>
</evidence>
<reference evidence="2 3" key="1">
    <citation type="journal article" date="2023" name="Arcadia Sci">
        <title>De novo assembly of a long-read Amblyomma americanum tick genome.</title>
        <authorList>
            <person name="Chou S."/>
            <person name="Poskanzer K.E."/>
            <person name="Rollins M."/>
            <person name="Thuy-Boun P.S."/>
        </authorList>
    </citation>
    <scope>NUCLEOTIDE SEQUENCE [LARGE SCALE GENOMIC DNA]</scope>
    <source>
        <strain evidence="2">F_SG_1</strain>
        <tissue evidence="2">Salivary glands</tissue>
    </source>
</reference>
<dbReference type="AlphaFoldDB" id="A0AAQ4D6X7"/>
<name>A0AAQ4D6X7_AMBAM</name>
<keyword evidence="3" id="KW-1185">Reference proteome</keyword>
<evidence type="ECO:0000313" key="2">
    <source>
        <dbReference type="EMBL" id="KAK8758217.1"/>
    </source>
</evidence>
<gene>
    <name evidence="2" type="ORF">V5799_004150</name>
</gene>